<reference evidence="10" key="1">
    <citation type="submission" date="2016-04" db="EMBL/GenBank/DDBJ databases">
        <title>Comparative genomics of biotechnologically important yeasts.</title>
        <authorList>
            <consortium name="DOE Joint Genome Institute"/>
            <person name="Riley R."/>
            <person name="Haridas S."/>
            <person name="Wolfe K.H."/>
            <person name="Lopes M.R."/>
            <person name="Hittinger C.T."/>
            <person name="Goker M."/>
            <person name="Salamov A."/>
            <person name="Wisecaver J."/>
            <person name="Long T.M."/>
            <person name="Aerts A.L."/>
            <person name="Barry K."/>
            <person name="Choi C."/>
            <person name="Clum A."/>
            <person name="Coughlan A.Y."/>
            <person name="Deshpande S."/>
            <person name="Douglass A.P."/>
            <person name="Hanson S.J."/>
            <person name="Klenk H.-P."/>
            <person name="Labutti K."/>
            <person name="Lapidus A."/>
            <person name="Lindquist E."/>
            <person name="Lipzen A."/>
            <person name="Meier-Kolthoff J.P."/>
            <person name="Ohm R.A."/>
            <person name="Otillar R.P."/>
            <person name="Pangilinan J."/>
            <person name="Peng Y."/>
            <person name="Rokas A."/>
            <person name="Rosa C.A."/>
            <person name="Scheuner C."/>
            <person name="Sibirny A.A."/>
            <person name="Slot J.C."/>
            <person name="Stielow J.B."/>
            <person name="Sun H."/>
            <person name="Kurtzman C.P."/>
            <person name="Blackwell M."/>
            <person name="Grigoriev I.V."/>
            <person name="Jeffries T.W."/>
        </authorList>
    </citation>
    <scope>NUCLEOTIDE SEQUENCE [LARGE SCALE GENOMIC DNA]</scope>
    <source>
        <strain evidence="10">NRRL YB-2248</strain>
    </source>
</reference>
<name>A0A1E4SW49_9ASCO</name>
<dbReference type="PIRSF" id="PIRSF010045">
    <property type="entry name" value="DUF850_TM_euk"/>
    <property type="match status" value="1"/>
</dbReference>
<evidence type="ECO:0000256" key="2">
    <source>
        <dbReference type="ARBA" id="ARBA00005376"/>
    </source>
</evidence>
<evidence type="ECO:0000256" key="8">
    <source>
        <dbReference type="SAM" id="Phobius"/>
    </source>
</evidence>
<dbReference type="InterPro" id="IPR002809">
    <property type="entry name" value="EMC3/TMCO1"/>
</dbReference>
<keyword evidence="5 8" id="KW-1133">Transmembrane helix</keyword>
<evidence type="ECO:0000256" key="6">
    <source>
        <dbReference type="ARBA" id="ARBA00023136"/>
    </source>
</evidence>
<evidence type="ECO:0000313" key="9">
    <source>
        <dbReference type="EMBL" id="ODV83724.1"/>
    </source>
</evidence>
<organism evidence="9 10">
    <name type="scientific">[Candida] arabinofermentans NRRL YB-2248</name>
    <dbReference type="NCBI Taxonomy" id="983967"/>
    <lineage>
        <taxon>Eukaryota</taxon>
        <taxon>Fungi</taxon>
        <taxon>Dikarya</taxon>
        <taxon>Ascomycota</taxon>
        <taxon>Saccharomycotina</taxon>
        <taxon>Pichiomycetes</taxon>
        <taxon>Pichiales</taxon>
        <taxon>Pichiaceae</taxon>
        <taxon>Ogataea</taxon>
        <taxon>Ogataea/Candida clade</taxon>
    </lineage>
</organism>
<dbReference type="GO" id="GO:0034975">
    <property type="term" value="P:protein folding in endoplasmic reticulum"/>
    <property type="evidence" value="ECO:0007669"/>
    <property type="project" value="TreeGrafter"/>
</dbReference>
<keyword evidence="10" id="KW-1185">Reference proteome</keyword>
<evidence type="ECO:0000256" key="7">
    <source>
        <dbReference type="PIRNR" id="PIRNR010045"/>
    </source>
</evidence>
<feature type="transmembrane region" description="Helical" evidence="8">
    <location>
        <begin position="180"/>
        <end position="198"/>
    </location>
</feature>
<sequence>MALEVPELLLDPALKLWVLLPISVVMVLVGILRTYITMLLQPSPKLQSYKLVREQQHLNKLRTFKKNNHVFNYKTEFTNRLNYYNTEYSTTKYLKELPPSDPNDVPNPLTDPNSSDFIMQMVKSNAANYVPQTVIMWWVNFFFKGYVLMKLPFNLTSNFKSMLQSSINTPNLDASYVSSISWYFVNLLGLKSVYSLILNDGDAVNMIMQSQQQQQPVMPQLAGAGPTADKLFKGELEGALLIQFKSSLENVEDRFLQRFEV</sequence>
<evidence type="ECO:0000256" key="3">
    <source>
        <dbReference type="ARBA" id="ARBA00020822"/>
    </source>
</evidence>
<evidence type="ECO:0000256" key="1">
    <source>
        <dbReference type="ARBA" id="ARBA00004141"/>
    </source>
</evidence>
<dbReference type="Proteomes" id="UP000094801">
    <property type="component" value="Unassembled WGS sequence"/>
</dbReference>
<feature type="transmembrane region" description="Helical" evidence="8">
    <location>
        <begin position="16"/>
        <end position="36"/>
    </location>
</feature>
<dbReference type="OrthoDB" id="6745403at2759"/>
<dbReference type="EMBL" id="KV453861">
    <property type="protein sequence ID" value="ODV83724.1"/>
    <property type="molecule type" value="Genomic_DNA"/>
</dbReference>
<dbReference type="PANTHER" id="PTHR13116">
    <property type="entry name" value="ER MEMBRANE PROTEIN COMPLEX SUBUNIT 3"/>
    <property type="match status" value="1"/>
</dbReference>
<comment type="subcellular location">
    <subcellularLocation>
        <location evidence="1">Membrane</location>
        <topology evidence="1">Multi-pass membrane protein</topology>
    </subcellularLocation>
</comment>
<accession>A0A1E4SW49</accession>
<comment type="similarity">
    <text evidence="2 7">Belongs to the EMC3 family.</text>
</comment>
<keyword evidence="6 8" id="KW-0472">Membrane</keyword>
<feature type="transmembrane region" description="Helical" evidence="8">
    <location>
        <begin position="129"/>
        <end position="149"/>
    </location>
</feature>
<comment type="function">
    <text evidence="7">The EMC seems to be required for efficient folding of proteins in the endoplasmic reticulum (ER).</text>
</comment>
<gene>
    <name evidence="9" type="ORF">CANARDRAFT_29711</name>
</gene>
<evidence type="ECO:0000256" key="5">
    <source>
        <dbReference type="ARBA" id="ARBA00022989"/>
    </source>
</evidence>
<dbReference type="InterPro" id="IPR008568">
    <property type="entry name" value="EMC3"/>
</dbReference>
<dbReference type="STRING" id="983967.A0A1E4SW49"/>
<proteinExistence type="inferred from homology"/>
<evidence type="ECO:0000256" key="4">
    <source>
        <dbReference type="ARBA" id="ARBA00022692"/>
    </source>
</evidence>
<dbReference type="PANTHER" id="PTHR13116:SF5">
    <property type="entry name" value="ER MEMBRANE PROTEIN COMPLEX SUBUNIT 3"/>
    <property type="match status" value="1"/>
</dbReference>
<dbReference type="Pfam" id="PF01956">
    <property type="entry name" value="EMC3_TMCO1"/>
    <property type="match status" value="1"/>
</dbReference>
<dbReference type="SMART" id="SM01415">
    <property type="entry name" value="DUF106"/>
    <property type="match status" value="1"/>
</dbReference>
<keyword evidence="4 8" id="KW-0812">Transmembrane</keyword>
<dbReference type="AlphaFoldDB" id="A0A1E4SW49"/>
<evidence type="ECO:0000313" key="10">
    <source>
        <dbReference type="Proteomes" id="UP000094801"/>
    </source>
</evidence>
<dbReference type="GO" id="GO:0072546">
    <property type="term" value="C:EMC complex"/>
    <property type="evidence" value="ECO:0007669"/>
    <property type="project" value="TreeGrafter"/>
</dbReference>
<protein>
    <recommendedName>
        <fullName evidence="3 7">ER membrane protein complex subunit 3</fullName>
    </recommendedName>
</protein>